<accession>A0ABQ4SI25</accession>
<gene>
    <name evidence="1" type="ORF">GMJLKIPL_3349</name>
</gene>
<keyword evidence="2" id="KW-1185">Reference proteome</keyword>
<organism evidence="1 2">
    <name type="scientific">Methylobacterium isbiliense</name>
    <dbReference type="NCBI Taxonomy" id="315478"/>
    <lineage>
        <taxon>Bacteria</taxon>
        <taxon>Pseudomonadati</taxon>
        <taxon>Pseudomonadota</taxon>
        <taxon>Alphaproteobacteria</taxon>
        <taxon>Hyphomicrobiales</taxon>
        <taxon>Methylobacteriaceae</taxon>
        <taxon>Methylobacterium</taxon>
    </lineage>
</organism>
<dbReference type="RefSeq" id="WP_238236325.1">
    <property type="nucleotide sequence ID" value="NZ_BPQQ01000037.1"/>
</dbReference>
<comment type="caution">
    <text evidence="1">The sequence shown here is derived from an EMBL/GenBank/DDBJ whole genome shotgun (WGS) entry which is preliminary data.</text>
</comment>
<dbReference type="Proteomes" id="UP001055153">
    <property type="component" value="Unassembled WGS sequence"/>
</dbReference>
<reference evidence="1" key="2">
    <citation type="submission" date="2021-08" db="EMBL/GenBank/DDBJ databases">
        <authorList>
            <person name="Tani A."/>
            <person name="Ola A."/>
            <person name="Ogura Y."/>
            <person name="Katsura K."/>
            <person name="Hayashi T."/>
        </authorList>
    </citation>
    <scope>NUCLEOTIDE SEQUENCE</scope>
    <source>
        <strain evidence="1">DSM 17168</strain>
    </source>
</reference>
<evidence type="ECO:0000313" key="1">
    <source>
        <dbReference type="EMBL" id="GJE01419.1"/>
    </source>
</evidence>
<sequence length="68" mass="7272">MPVILVVALVCASSIAAKDCTRETAQDVITAPAHSPQECLLMGPTLVAGAGRSEDRTTYVKTLCERRR</sequence>
<proteinExistence type="predicted"/>
<reference evidence="1" key="1">
    <citation type="journal article" date="2021" name="Front. Microbiol.">
        <title>Comprehensive Comparative Genomics and Phenotyping of Methylobacterium Species.</title>
        <authorList>
            <person name="Alessa O."/>
            <person name="Ogura Y."/>
            <person name="Fujitani Y."/>
            <person name="Takami H."/>
            <person name="Hayashi T."/>
            <person name="Sahin N."/>
            <person name="Tani A."/>
        </authorList>
    </citation>
    <scope>NUCLEOTIDE SEQUENCE</scope>
    <source>
        <strain evidence="1">DSM 17168</strain>
    </source>
</reference>
<protein>
    <recommendedName>
        <fullName evidence="3">Ribosomal protein S27</fullName>
    </recommendedName>
</protein>
<evidence type="ECO:0008006" key="3">
    <source>
        <dbReference type="Google" id="ProtNLM"/>
    </source>
</evidence>
<dbReference type="EMBL" id="BPQQ01000037">
    <property type="protein sequence ID" value="GJE01419.1"/>
    <property type="molecule type" value="Genomic_DNA"/>
</dbReference>
<evidence type="ECO:0000313" key="2">
    <source>
        <dbReference type="Proteomes" id="UP001055153"/>
    </source>
</evidence>
<name>A0ABQ4SI25_9HYPH</name>